<evidence type="ECO:0000256" key="6">
    <source>
        <dbReference type="ARBA" id="ARBA00023136"/>
    </source>
</evidence>
<keyword evidence="4" id="KW-0812">Transmembrane</keyword>
<evidence type="ECO:0000256" key="7">
    <source>
        <dbReference type="ARBA" id="ARBA00024340"/>
    </source>
</evidence>
<dbReference type="AlphaFoldDB" id="A0A0D3DSQ1"/>
<dbReference type="Proteomes" id="UP000032141">
    <property type="component" value="Chromosome C8"/>
</dbReference>
<keyword evidence="9" id="KW-1185">Reference proteome</keyword>
<evidence type="ECO:0000256" key="3">
    <source>
        <dbReference type="ARBA" id="ARBA00022475"/>
    </source>
</evidence>
<dbReference type="EnsemblPlants" id="Bo8g082590.1">
    <property type="protein sequence ID" value="Bo8g082590.1"/>
    <property type="gene ID" value="Bo8g082590"/>
</dbReference>
<dbReference type="OMA" id="KAKCSHM"/>
<dbReference type="RefSeq" id="XP_013603716.1">
    <property type="nucleotide sequence ID" value="XM_013748262.1"/>
</dbReference>
<protein>
    <submittedName>
        <fullName evidence="8">Uncharacterized protein</fullName>
    </submittedName>
</protein>
<dbReference type="GO" id="GO:0048367">
    <property type="term" value="P:shoot system development"/>
    <property type="evidence" value="ECO:0007669"/>
    <property type="project" value="UniProtKB-ARBA"/>
</dbReference>
<reference evidence="8 9" key="1">
    <citation type="journal article" date="2014" name="Genome Biol.">
        <title>Transcriptome and methylome profiling reveals relics of genome dominance in the mesopolyploid Brassica oleracea.</title>
        <authorList>
            <person name="Parkin I.A."/>
            <person name="Koh C."/>
            <person name="Tang H."/>
            <person name="Robinson S.J."/>
            <person name="Kagale S."/>
            <person name="Clarke W.E."/>
            <person name="Town C.D."/>
            <person name="Nixon J."/>
            <person name="Krishnakumar V."/>
            <person name="Bidwell S.L."/>
            <person name="Denoeud F."/>
            <person name="Belcram H."/>
            <person name="Links M.G."/>
            <person name="Just J."/>
            <person name="Clarke C."/>
            <person name="Bender T."/>
            <person name="Huebert T."/>
            <person name="Mason A.S."/>
            <person name="Pires J.C."/>
            <person name="Barker G."/>
            <person name="Moore J."/>
            <person name="Walley P.G."/>
            <person name="Manoli S."/>
            <person name="Batley J."/>
            <person name="Edwards D."/>
            <person name="Nelson M.N."/>
            <person name="Wang X."/>
            <person name="Paterson A.H."/>
            <person name="King G."/>
            <person name="Bancroft I."/>
            <person name="Chalhoub B."/>
            <person name="Sharpe A.G."/>
        </authorList>
    </citation>
    <scope>NUCLEOTIDE SEQUENCE</scope>
    <source>
        <strain evidence="8 9">cv. TO1000</strain>
    </source>
</reference>
<dbReference type="Pfam" id="PF08137">
    <property type="entry name" value="DVL"/>
    <property type="match status" value="1"/>
</dbReference>
<keyword evidence="3" id="KW-1003">Cell membrane</keyword>
<evidence type="ECO:0000313" key="9">
    <source>
        <dbReference type="Proteomes" id="UP000032141"/>
    </source>
</evidence>
<name>A0A0D3DSQ1_BRAOL</name>
<dbReference type="STRING" id="109376.A0A0D3DSQ1"/>
<proteinExistence type="inferred from homology"/>
<dbReference type="GeneID" id="106311033"/>
<keyword evidence="6" id="KW-0472">Membrane</keyword>
<evidence type="ECO:0000256" key="1">
    <source>
        <dbReference type="ARBA" id="ARBA00004162"/>
    </source>
</evidence>
<keyword evidence="2" id="KW-0217">Developmental protein</keyword>
<evidence type="ECO:0000256" key="4">
    <source>
        <dbReference type="ARBA" id="ARBA00022692"/>
    </source>
</evidence>
<organism evidence="8 9">
    <name type="scientific">Brassica oleracea var. oleracea</name>
    <dbReference type="NCBI Taxonomy" id="109376"/>
    <lineage>
        <taxon>Eukaryota</taxon>
        <taxon>Viridiplantae</taxon>
        <taxon>Streptophyta</taxon>
        <taxon>Embryophyta</taxon>
        <taxon>Tracheophyta</taxon>
        <taxon>Spermatophyta</taxon>
        <taxon>Magnoliopsida</taxon>
        <taxon>eudicotyledons</taxon>
        <taxon>Gunneridae</taxon>
        <taxon>Pentapetalae</taxon>
        <taxon>rosids</taxon>
        <taxon>malvids</taxon>
        <taxon>Brassicales</taxon>
        <taxon>Brassicaceae</taxon>
        <taxon>Brassiceae</taxon>
        <taxon>Brassica</taxon>
    </lineage>
</organism>
<accession>A0A0D3DSQ1</accession>
<keyword evidence="5" id="KW-1133">Transmembrane helix</keyword>
<reference evidence="8" key="2">
    <citation type="submission" date="2015-03" db="UniProtKB">
        <authorList>
            <consortium name="EnsemblPlants"/>
        </authorList>
    </citation>
    <scope>IDENTIFICATION</scope>
</reference>
<dbReference type="GO" id="GO:0005886">
    <property type="term" value="C:plasma membrane"/>
    <property type="evidence" value="ECO:0007669"/>
    <property type="project" value="UniProtKB-SubCell"/>
</dbReference>
<dbReference type="GO" id="GO:0008285">
    <property type="term" value="P:negative regulation of cell population proliferation"/>
    <property type="evidence" value="ECO:0007669"/>
    <property type="project" value="InterPro"/>
</dbReference>
<evidence type="ECO:0000256" key="2">
    <source>
        <dbReference type="ARBA" id="ARBA00022473"/>
    </source>
</evidence>
<evidence type="ECO:0000313" key="8">
    <source>
        <dbReference type="EnsemblPlants" id="Bo8g082590.1"/>
    </source>
</evidence>
<comment type="similarity">
    <text evidence="7">Belongs to the DVL/RTFL small polypeptides family.</text>
</comment>
<dbReference type="InterPro" id="IPR012552">
    <property type="entry name" value="DVL"/>
</dbReference>
<dbReference type="KEGG" id="boe:106311033"/>
<dbReference type="InterPro" id="IPR051525">
    <property type="entry name" value="DVL_RTFL_regulatory"/>
</dbReference>
<sequence>MKEENSTSRACERCKTFGEKCSHKVKKQRGKFYILARCIAMLVCGRERDHDRDRVSN</sequence>
<evidence type="ECO:0000256" key="5">
    <source>
        <dbReference type="ARBA" id="ARBA00022989"/>
    </source>
</evidence>
<comment type="subcellular location">
    <subcellularLocation>
        <location evidence="1">Cell membrane</location>
        <topology evidence="1">Single-pass membrane protein</topology>
    </subcellularLocation>
</comment>
<dbReference type="HOGENOM" id="CLU_150897_4_2_1"/>
<dbReference type="Gramene" id="Bo8g082590.1">
    <property type="protein sequence ID" value="Bo8g082590.1"/>
    <property type="gene ID" value="Bo8g082590"/>
</dbReference>
<dbReference type="PANTHER" id="PTHR33102">
    <property type="entry name" value="DVL19-RELATED-RELATED"/>
    <property type="match status" value="1"/>
</dbReference>
<dbReference type="OrthoDB" id="784420at2759"/>